<feature type="region of interest" description="Disordered" evidence="1">
    <location>
        <begin position="1"/>
        <end position="27"/>
    </location>
</feature>
<dbReference type="Pfam" id="PF13393">
    <property type="entry name" value="tRNA-synt_His"/>
    <property type="match status" value="2"/>
</dbReference>
<organism evidence="3 4">
    <name type="scientific">Gymnodinialimonas ceratoperidinii</name>
    <dbReference type="NCBI Taxonomy" id="2856823"/>
    <lineage>
        <taxon>Bacteria</taxon>
        <taxon>Pseudomonadati</taxon>
        <taxon>Pseudomonadota</taxon>
        <taxon>Alphaproteobacteria</taxon>
        <taxon>Rhodobacterales</taxon>
        <taxon>Paracoccaceae</taxon>
        <taxon>Gymnodinialimonas</taxon>
    </lineage>
</organism>
<keyword evidence="4" id="KW-1185">Reference proteome</keyword>
<dbReference type="AlphaFoldDB" id="A0A8F6TUS7"/>
<feature type="domain" description="Class II Histidinyl-tRNA synthetase (HisRS)-like catalytic core" evidence="2">
    <location>
        <begin position="54"/>
        <end position="239"/>
    </location>
</feature>
<dbReference type="PIRSF" id="PIRSF001549">
    <property type="entry name" value="His-tRNA_synth"/>
    <property type="match status" value="1"/>
</dbReference>
<dbReference type="EMBL" id="CP079194">
    <property type="protein sequence ID" value="QXT39356.1"/>
    <property type="molecule type" value="Genomic_DNA"/>
</dbReference>
<dbReference type="PANTHER" id="PTHR43707:SF1">
    <property type="entry name" value="HISTIDINE--TRNA LIGASE, MITOCHONDRIAL-RELATED"/>
    <property type="match status" value="1"/>
</dbReference>
<evidence type="ECO:0000256" key="1">
    <source>
        <dbReference type="SAM" id="MobiDB-lite"/>
    </source>
</evidence>
<evidence type="ECO:0000259" key="2">
    <source>
        <dbReference type="Pfam" id="PF13393"/>
    </source>
</evidence>
<keyword evidence="3" id="KW-0328">Glycosyltransferase</keyword>
<dbReference type="GO" id="GO:0005737">
    <property type="term" value="C:cytoplasm"/>
    <property type="evidence" value="ECO:0007669"/>
    <property type="project" value="InterPro"/>
</dbReference>
<dbReference type="NCBIfam" id="NF008952">
    <property type="entry name" value="PRK12295.1-5"/>
    <property type="match status" value="1"/>
</dbReference>
<dbReference type="GO" id="GO:0016757">
    <property type="term" value="F:glycosyltransferase activity"/>
    <property type="evidence" value="ECO:0007669"/>
    <property type="project" value="UniProtKB-KW"/>
</dbReference>
<gene>
    <name evidence="3" type="ORF">KYE46_15730</name>
</gene>
<name>A0A8F6TUS7_9RHOB</name>
<feature type="compositionally biased region" description="Basic residues" evidence="1">
    <location>
        <begin position="1"/>
        <end position="25"/>
    </location>
</feature>
<sequence>MEVAARAKRGGHRRSRDRGAGHHRAPPVTAKAAIRAEAEALQAAITRGAPGTVAVDAPMLVSADTLLDLYGEDIRARAFTTQDPDRGEMMLRPDFTVPVVEMHMSGGAEPARYTYLGEVFRKQSVGAGLPSEYLQVGYEVFDREAPLQADVEVFALFNEALAEVPIRAVTGDTGVLLAAIEALSTTEARKAALRRHVWRPRRFRTLLDRFTGAAPAPKGREAYLEAARAQGLAALIAQAGPPIGLRTTDEMTARLERLEADAAEPPIDATQAEVLSELLALKAPLAEAAAILSNYAVDLPGLQTAVDRFSARVNALADAGVEVETLPFEASYGRTQMEYYDGFVFGILPATPGQPPLATGGRYDTLTRLLGGGREIPAVGGVIRPELVLAAKEAAR</sequence>
<dbReference type="PANTHER" id="PTHR43707">
    <property type="entry name" value="HISTIDYL-TRNA SYNTHETASE"/>
    <property type="match status" value="1"/>
</dbReference>
<dbReference type="Proteomes" id="UP000825009">
    <property type="component" value="Chromosome"/>
</dbReference>
<dbReference type="KEGG" id="gce:KYE46_15730"/>
<proteinExistence type="predicted"/>
<dbReference type="InterPro" id="IPR004516">
    <property type="entry name" value="HisRS/HisZ"/>
</dbReference>
<protein>
    <submittedName>
        <fullName evidence="3">ATP phosphoribosyltransferase regulatory subunit</fullName>
    </submittedName>
</protein>
<feature type="domain" description="Class II Histidinyl-tRNA synthetase (HisRS)-like catalytic core" evidence="2">
    <location>
        <begin position="257"/>
        <end position="383"/>
    </location>
</feature>
<dbReference type="InterPro" id="IPR041715">
    <property type="entry name" value="HisRS-like_core"/>
</dbReference>
<accession>A0A8F6TUS7</accession>
<dbReference type="GO" id="GO:0006427">
    <property type="term" value="P:histidyl-tRNA aminoacylation"/>
    <property type="evidence" value="ECO:0007669"/>
    <property type="project" value="TreeGrafter"/>
</dbReference>
<dbReference type="GO" id="GO:0004821">
    <property type="term" value="F:histidine-tRNA ligase activity"/>
    <property type="evidence" value="ECO:0007669"/>
    <property type="project" value="TreeGrafter"/>
</dbReference>
<reference evidence="3 4" key="1">
    <citation type="submission" date="2021-07" db="EMBL/GenBank/DDBJ databases">
        <title>A novel Jannaschia species isolated from marine dinoflagellate Ceratoperidinium margalefii.</title>
        <authorList>
            <person name="Jiang Y."/>
            <person name="Li Z."/>
        </authorList>
    </citation>
    <scope>NUCLEOTIDE SEQUENCE [LARGE SCALE GENOMIC DNA]</scope>
    <source>
        <strain evidence="3 4">J12C1-MA-4</strain>
    </source>
</reference>
<evidence type="ECO:0000313" key="4">
    <source>
        <dbReference type="Proteomes" id="UP000825009"/>
    </source>
</evidence>
<keyword evidence="3" id="KW-0808">Transferase</keyword>
<evidence type="ECO:0000313" key="3">
    <source>
        <dbReference type="EMBL" id="QXT39356.1"/>
    </source>
</evidence>